<keyword evidence="2" id="KW-0597">Phosphoprotein</keyword>
<evidence type="ECO:0000259" key="3">
    <source>
        <dbReference type="PROSITE" id="PS50894"/>
    </source>
</evidence>
<reference evidence="4" key="1">
    <citation type="journal article" date="2014" name="Int. J. Syst. Evol. Microbiol.">
        <title>Complete genome of a new Firmicutes species belonging to the dominant human colonic microbiota ('Ruminococcus bicirculans') reveals two chromosomes and a selective capacity to utilize plant glucans.</title>
        <authorList>
            <consortium name="NISC Comparative Sequencing Program"/>
            <person name="Wegmann U."/>
            <person name="Louis P."/>
            <person name="Goesmann A."/>
            <person name="Henrissat B."/>
            <person name="Duncan S.H."/>
            <person name="Flint H.J."/>
        </authorList>
    </citation>
    <scope>NUCLEOTIDE SEQUENCE</scope>
    <source>
        <strain evidence="4">NBRC 102424</strain>
    </source>
</reference>
<feature type="modified residue" description="Phosphohistidine" evidence="2">
    <location>
        <position position="61"/>
    </location>
</feature>
<name>A0ABQ5TTT1_9GAMM</name>
<evidence type="ECO:0000256" key="1">
    <source>
        <dbReference type="ARBA" id="ARBA00023012"/>
    </source>
</evidence>
<dbReference type="SUPFAM" id="SSF47226">
    <property type="entry name" value="Histidine-containing phosphotransfer domain, HPT domain"/>
    <property type="match status" value="1"/>
</dbReference>
<protein>
    <recommendedName>
        <fullName evidence="3">HPt domain-containing protein</fullName>
    </recommendedName>
</protein>
<dbReference type="PANTHER" id="PTHR28242:SF52">
    <property type="entry name" value="PHOSPHORELAY INTERMEDIATE PROTEIN YPD1"/>
    <property type="match status" value="1"/>
</dbReference>
<dbReference type="RefSeq" id="WP_007145132.1">
    <property type="nucleotide sequence ID" value="NZ_BSND01000004.1"/>
</dbReference>
<organism evidence="4 5">
    <name type="scientific">Methylophaga thalassica</name>
    <dbReference type="NCBI Taxonomy" id="40223"/>
    <lineage>
        <taxon>Bacteria</taxon>
        <taxon>Pseudomonadati</taxon>
        <taxon>Pseudomonadota</taxon>
        <taxon>Gammaproteobacteria</taxon>
        <taxon>Thiotrichales</taxon>
        <taxon>Piscirickettsiaceae</taxon>
        <taxon>Methylophaga</taxon>
    </lineage>
</organism>
<dbReference type="Pfam" id="PF01627">
    <property type="entry name" value="Hpt"/>
    <property type="match status" value="1"/>
</dbReference>
<sequence length="124" mass="13817">MERERFNTVWDRDGSLKRLLGDEALLQKMLVMFQQSNTQTLSDISLAIEKDDYQAVKGLAHKLKGSASAIGAPRVVEDCVIIESAAEHENNETIRQTFTQLQHDINGILAVIDSYLKTTPSSPT</sequence>
<evidence type="ECO:0000313" key="4">
    <source>
        <dbReference type="EMBL" id="GLP99180.1"/>
    </source>
</evidence>
<dbReference type="Gene3D" id="1.20.120.160">
    <property type="entry name" value="HPT domain"/>
    <property type="match status" value="1"/>
</dbReference>
<dbReference type="SMART" id="SM00073">
    <property type="entry name" value="HPT"/>
    <property type="match status" value="1"/>
</dbReference>
<reference evidence="4" key="2">
    <citation type="submission" date="2023-01" db="EMBL/GenBank/DDBJ databases">
        <title>Draft genome sequence of Methylophaga thalassica strain NBRC 102424.</title>
        <authorList>
            <person name="Sun Q."/>
            <person name="Mori K."/>
        </authorList>
    </citation>
    <scope>NUCLEOTIDE SEQUENCE</scope>
    <source>
        <strain evidence="4">NBRC 102424</strain>
    </source>
</reference>
<feature type="domain" description="HPt" evidence="3">
    <location>
        <begin position="22"/>
        <end position="115"/>
    </location>
</feature>
<accession>A0ABQ5TTT1</accession>
<dbReference type="Proteomes" id="UP001161423">
    <property type="component" value="Unassembled WGS sequence"/>
</dbReference>
<dbReference type="PROSITE" id="PS50894">
    <property type="entry name" value="HPT"/>
    <property type="match status" value="1"/>
</dbReference>
<dbReference type="EMBL" id="BSND01000004">
    <property type="protein sequence ID" value="GLP99180.1"/>
    <property type="molecule type" value="Genomic_DNA"/>
</dbReference>
<evidence type="ECO:0000256" key="2">
    <source>
        <dbReference type="PROSITE-ProRule" id="PRU00110"/>
    </source>
</evidence>
<comment type="caution">
    <text evidence="4">The sequence shown here is derived from an EMBL/GenBank/DDBJ whole genome shotgun (WGS) entry which is preliminary data.</text>
</comment>
<dbReference type="InterPro" id="IPR008207">
    <property type="entry name" value="Sig_transdc_His_kin_Hpt_dom"/>
</dbReference>
<evidence type="ECO:0000313" key="5">
    <source>
        <dbReference type="Proteomes" id="UP001161423"/>
    </source>
</evidence>
<keyword evidence="1" id="KW-0902">Two-component regulatory system</keyword>
<dbReference type="InterPro" id="IPR036641">
    <property type="entry name" value="HPT_dom_sf"/>
</dbReference>
<dbReference type="PANTHER" id="PTHR28242">
    <property type="entry name" value="PHOSPHORELAY INTERMEDIATE PROTEIN YPD1"/>
    <property type="match status" value="1"/>
</dbReference>
<keyword evidence="5" id="KW-1185">Reference proteome</keyword>
<proteinExistence type="predicted"/>
<dbReference type="InterPro" id="IPR045871">
    <property type="entry name" value="AHP1-5/YPD1"/>
</dbReference>
<gene>
    <name evidence="4" type="ORF">GCM10007891_10340</name>
</gene>
<dbReference type="CDD" id="cd00088">
    <property type="entry name" value="HPT"/>
    <property type="match status" value="1"/>
</dbReference>